<accession>A0AAN8P6E8</accession>
<dbReference type="AlphaFoldDB" id="A0AAN8P6E8"/>
<gene>
    <name evidence="2" type="ORF">RUM43_009636</name>
</gene>
<dbReference type="PANTHER" id="PTHR22028:SF5">
    <property type="entry name" value="COILED-COIL DOMAIN-CONTAINING PROTEIN 191"/>
    <property type="match status" value="1"/>
</dbReference>
<feature type="region of interest" description="Disordered" evidence="1">
    <location>
        <begin position="351"/>
        <end position="380"/>
    </location>
</feature>
<feature type="region of interest" description="Disordered" evidence="1">
    <location>
        <begin position="177"/>
        <end position="209"/>
    </location>
</feature>
<protein>
    <recommendedName>
        <fullName evidence="4">Coiled-coil domain-containing protein KIAA1407</fullName>
    </recommendedName>
</protein>
<feature type="compositionally biased region" description="Polar residues" evidence="1">
    <location>
        <begin position="357"/>
        <end position="378"/>
    </location>
</feature>
<dbReference type="PANTHER" id="PTHR22028">
    <property type="entry name" value="SFI1 SPINDLE BODY DOMAIN-CONTAINING PROTEIN-RELATED"/>
    <property type="match status" value="1"/>
</dbReference>
<evidence type="ECO:0000256" key="1">
    <source>
        <dbReference type="SAM" id="MobiDB-lite"/>
    </source>
</evidence>
<evidence type="ECO:0000313" key="2">
    <source>
        <dbReference type="EMBL" id="KAK6635984.1"/>
    </source>
</evidence>
<evidence type="ECO:0008006" key="4">
    <source>
        <dbReference type="Google" id="ProtNLM"/>
    </source>
</evidence>
<name>A0AAN8P6E8_POLSC</name>
<evidence type="ECO:0000313" key="3">
    <source>
        <dbReference type="Proteomes" id="UP001372834"/>
    </source>
</evidence>
<sequence length="654" mass="79327">MVLEQPGLTKIKSQQFKLDSLGMEWKTLMAECLMNTEISSKALCRDNPLILNPHYKMNLRHKLVRDGNFRRFPTFSMELMQTEAMQLLREESKKKLLKKKEQILVGSEVDKINKTFERYLCERDKQFRSFHNDKLKRLRSLIQKKVTQQRTQSEELTRDFLDVLETIRSLKCVTPKPEVRSKNGDMTTSNRKILKNPDESNQNCTPSKRIESKCTVRSQNEFKNRENDICCPEIKWKNNSKEIGLPLKLGDEPNNSLLNWDLRLIWTKWRNYTTKSLQKKKERIRYIRKIEQLMLRIEQVGSTESNSRVNSRKGNAIGEYKTQVTVLEARWNVNSRMNKLEYARLYSRGTGNKGKRLNQNTETGNFFRNPGNVFSQQRPPRKKYVTPEFVKNLEKRNEERKKRWMDITERKQKMNEEREKRRLIAEKEAKAVEEAAVQKRLRDTKEKSKIKQIEEEKFKNQMKMAGEHESRRLKYNSWRIWRNFVSLRQRQQNRAVQFNMMRLKRLCHVRWVQNVRQIRRFKKDLAEDMYHKNLTKFCFGEWKRWRQEGKEQMQVAIDWNDLKLTEKYFTKWWNFTWEEHLRNIRLKEKADANLERKIKEKYFAILKDFPKIMINDRRMERRKCLWRHKIQEILPDYRPLEATQEINQLTELLK</sequence>
<proteinExistence type="predicted"/>
<dbReference type="EMBL" id="JAWJWE010000004">
    <property type="protein sequence ID" value="KAK6635984.1"/>
    <property type="molecule type" value="Genomic_DNA"/>
</dbReference>
<comment type="caution">
    <text evidence="2">The sequence shown here is derived from an EMBL/GenBank/DDBJ whole genome shotgun (WGS) entry which is preliminary data.</text>
</comment>
<reference evidence="2 3" key="1">
    <citation type="submission" date="2023-10" db="EMBL/GenBank/DDBJ databases">
        <title>Genomes of two closely related lineages of the louse Polyplax serrata with different host specificities.</title>
        <authorList>
            <person name="Martinu J."/>
            <person name="Tarabai H."/>
            <person name="Stefka J."/>
            <person name="Hypsa V."/>
        </authorList>
    </citation>
    <scope>NUCLEOTIDE SEQUENCE [LARGE SCALE GENOMIC DNA]</scope>
    <source>
        <strain evidence="2">HR10_N</strain>
    </source>
</reference>
<organism evidence="2 3">
    <name type="scientific">Polyplax serrata</name>
    <name type="common">Common mouse louse</name>
    <dbReference type="NCBI Taxonomy" id="468196"/>
    <lineage>
        <taxon>Eukaryota</taxon>
        <taxon>Metazoa</taxon>
        <taxon>Ecdysozoa</taxon>
        <taxon>Arthropoda</taxon>
        <taxon>Hexapoda</taxon>
        <taxon>Insecta</taxon>
        <taxon>Pterygota</taxon>
        <taxon>Neoptera</taxon>
        <taxon>Paraneoptera</taxon>
        <taxon>Psocodea</taxon>
        <taxon>Troctomorpha</taxon>
        <taxon>Phthiraptera</taxon>
        <taxon>Anoplura</taxon>
        <taxon>Polyplacidae</taxon>
        <taxon>Polyplax</taxon>
    </lineage>
</organism>
<dbReference type="Proteomes" id="UP001372834">
    <property type="component" value="Unassembled WGS sequence"/>
</dbReference>
<dbReference type="InterPro" id="IPR052270">
    <property type="entry name" value="CACF_protein"/>
</dbReference>